<dbReference type="AlphaFoldDB" id="A0A4R0R6K3"/>
<comment type="caution">
    <text evidence="1">The sequence shown here is derived from an EMBL/GenBank/DDBJ whole genome shotgun (WGS) entry which is preliminary data.</text>
</comment>
<protein>
    <submittedName>
        <fullName evidence="1">Uncharacterized protein</fullName>
    </submittedName>
</protein>
<gene>
    <name evidence="1" type="ORF">EIP91_009858</name>
</gene>
<reference evidence="1 2" key="1">
    <citation type="submission" date="2018-11" db="EMBL/GenBank/DDBJ databases">
        <title>Genome assembly of Steccherinum ochraceum LE-BIN_3174, the white-rot fungus of the Steccherinaceae family (The Residual Polyporoid clade, Polyporales, Basidiomycota).</title>
        <authorList>
            <person name="Fedorova T.V."/>
            <person name="Glazunova O.A."/>
            <person name="Landesman E.O."/>
            <person name="Moiseenko K.V."/>
            <person name="Psurtseva N.V."/>
            <person name="Savinova O.S."/>
            <person name="Shakhova N.V."/>
            <person name="Tyazhelova T.V."/>
            <person name="Vasina D.V."/>
        </authorList>
    </citation>
    <scope>NUCLEOTIDE SEQUENCE [LARGE SCALE GENOMIC DNA]</scope>
    <source>
        <strain evidence="1 2">LE-BIN_3174</strain>
    </source>
</reference>
<keyword evidence="2" id="KW-1185">Reference proteome</keyword>
<proteinExistence type="predicted"/>
<evidence type="ECO:0000313" key="2">
    <source>
        <dbReference type="Proteomes" id="UP000292702"/>
    </source>
</evidence>
<sequence>MVDVTDLFKARMVYAFYMGKDTIKNGSEVLRHPGDVHSLMEYEKQLESSEVVICSEPKQLHHDMEVWENWVLQKEF</sequence>
<dbReference type="EMBL" id="RWJN01000576">
    <property type="protein sequence ID" value="TCD60565.1"/>
    <property type="molecule type" value="Genomic_DNA"/>
</dbReference>
<organism evidence="1 2">
    <name type="scientific">Steccherinum ochraceum</name>
    <dbReference type="NCBI Taxonomy" id="92696"/>
    <lineage>
        <taxon>Eukaryota</taxon>
        <taxon>Fungi</taxon>
        <taxon>Dikarya</taxon>
        <taxon>Basidiomycota</taxon>
        <taxon>Agaricomycotina</taxon>
        <taxon>Agaricomycetes</taxon>
        <taxon>Polyporales</taxon>
        <taxon>Steccherinaceae</taxon>
        <taxon>Steccherinum</taxon>
    </lineage>
</organism>
<dbReference type="Proteomes" id="UP000292702">
    <property type="component" value="Unassembled WGS sequence"/>
</dbReference>
<accession>A0A4R0R6K3</accession>
<name>A0A4R0R6K3_9APHY</name>
<evidence type="ECO:0000313" key="1">
    <source>
        <dbReference type="EMBL" id="TCD60565.1"/>
    </source>
</evidence>